<dbReference type="PANTHER" id="PTHR11742:SF89">
    <property type="entry name" value="ALPHA-1,2-MANNOSIDASE"/>
    <property type="match status" value="1"/>
</dbReference>
<reference evidence="8" key="1">
    <citation type="journal article" date="2020" name="bioRxiv">
        <title>Whole genome comparisons of ergot fungi reveals the divergence and evolution of species within the genus Claviceps are the result of varying mechanisms driving genome evolution and host range expansion.</title>
        <authorList>
            <person name="Wyka S.A."/>
            <person name="Mondo S.J."/>
            <person name="Liu M."/>
            <person name="Dettman J."/>
            <person name="Nalam V."/>
            <person name="Broders K.D."/>
        </authorList>
    </citation>
    <scope>NUCLEOTIDE SEQUENCE</scope>
    <source>
        <strain evidence="8">CCC 1102</strain>
    </source>
</reference>
<feature type="signal peptide" evidence="7">
    <location>
        <begin position="1"/>
        <end position="25"/>
    </location>
</feature>
<dbReference type="GO" id="GO:0036503">
    <property type="term" value="P:ERAD pathway"/>
    <property type="evidence" value="ECO:0007669"/>
    <property type="project" value="UniProtKB-ARBA"/>
</dbReference>
<evidence type="ECO:0000313" key="8">
    <source>
        <dbReference type="EMBL" id="KAG5958701.1"/>
    </source>
</evidence>
<sequence>MISLGRRRILSALLALFALLTIWRAWDLSAASTGKLPVKPVTTRPQPYEPEKDYFWRTIRHNYPVTTFRPLPTAAVDSLPPVQAQEFAPETAAEKQVRLARQQDIKDSFVKSWRAYKKYAWLHDEVAPVSGGAKDTFGGWGATLVDALDTLWIMGLKDEFDEAVYDVAQNALFLFTKDREINVFETAIRFLGGLLSAYDLSGDERLLTKAHNVGDLLYKAFDTPNHLPVTRWNLHEAARGAKQTASSTTLLAEIGSLVLEFTRLSLVTKDPKYYDAVQHISELLAESQDMSKLRGMWPIVVDPVKEYFDAGATYTLGGMADSA</sequence>
<dbReference type="GO" id="GO:0004571">
    <property type="term" value="F:mannosyl-oligosaccharide 1,2-alpha-mannosidase activity"/>
    <property type="evidence" value="ECO:0007669"/>
    <property type="project" value="InterPro"/>
</dbReference>
<protein>
    <recommendedName>
        <fullName evidence="6">alpha-1,2-Mannosidase</fullName>
        <ecNumber evidence="6">3.2.1.-</ecNumber>
    </recommendedName>
</protein>
<dbReference type="EMBL" id="SRPS01000377">
    <property type="protein sequence ID" value="KAG5958701.1"/>
    <property type="molecule type" value="Genomic_DNA"/>
</dbReference>
<evidence type="ECO:0000256" key="2">
    <source>
        <dbReference type="ARBA" id="ARBA00004922"/>
    </source>
</evidence>
<dbReference type="Gene3D" id="1.50.10.10">
    <property type="match status" value="1"/>
</dbReference>
<feature type="non-terminal residue" evidence="8">
    <location>
        <position position="323"/>
    </location>
</feature>
<proteinExistence type="inferred from homology"/>
<dbReference type="EC" id="3.2.1.-" evidence="6"/>
<comment type="caution">
    <text evidence="8">The sequence shown here is derived from an EMBL/GenBank/DDBJ whole genome shotgun (WGS) entry which is preliminary data.</text>
</comment>
<evidence type="ECO:0000256" key="6">
    <source>
        <dbReference type="RuleBase" id="RU361193"/>
    </source>
</evidence>
<evidence type="ECO:0000256" key="1">
    <source>
        <dbReference type="ARBA" id="ARBA00001913"/>
    </source>
</evidence>
<dbReference type="AlphaFoldDB" id="A0A9P7SM58"/>
<name>A0A9P7SM58_9HYPO</name>
<dbReference type="InterPro" id="IPR036026">
    <property type="entry name" value="Seven-hairpin_glycosidases"/>
</dbReference>
<dbReference type="InterPro" id="IPR050749">
    <property type="entry name" value="Glycosyl_Hydrolase_47"/>
</dbReference>
<dbReference type="PRINTS" id="PR00747">
    <property type="entry name" value="GLYHDRLASE47"/>
</dbReference>
<keyword evidence="5" id="KW-1015">Disulfide bond</keyword>
<comment type="cofactor">
    <cofactor evidence="1">
        <name>Ca(2+)</name>
        <dbReference type="ChEBI" id="CHEBI:29108"/>
    </cofactor>
</comment>
<evidence type="ECO:0000313" key="9">
    <source>
        <dbReference type="Proteomes" id="UP000784919"/>
    </source>
</evidence>
<dbReference type="InterPro" id="IPR012341">
    <property type="entry name" value="6hp_glycosidase-like_sf"/>
</dbReference>
<dbReference type="InterPro" id="IPR001382">
    <property type="entry name" value="Glyco_hydro_47"/>
</dbReference>
<organism evidence="8 9">
    <name type="scientific">Claviceps arundinis</name>
    <dbReference type="NCBI Taxonomy" id="1623583"/>
    <lineage>
        <taxon>Eukaryota</taxon>
        <taxon>Fungi</taxon>
        <taxon>Dikarya</taxon>
        <taxon>Ascomycota</taxon>
        <taxon>Pezizomycotina</taxon>
        <taxon>Sordariomycetes</taxon>
        <taxon>Hypocreomycetidae</taxon>
        <taxon>Hypocreales</taxon>
        <taxon>Clavicipitaceae</taxon>
        <taxon>Claviceps</taxon>
    </lineage>
</organism>
<feature type="chain" id="PRO_5040296424" description="alpha-1,2-Mannosidase" evidence="7">
    <location>
        <begin position="26"/>
        <end position="323"/>
    </location>
</feature>
<evidence type="ECO:0000256" key="4">
    <source>
        <dbReference type="ARBA" id="ARBA00022801"/>
    </source>
</evidence>
<gene>
    <name evidence="8" type="ORF">E4U56_005346</name>
</gene>
<keyword evidence="6" id="KW-0326">Glycosidase</keyword>
<dbReference type="GO" id="GO:0005783">
    <property type="term" value="C:endoplasmic reticulum"/>
    <property type="evidence" value="ECO:0007669"/>
    <property type="project" value="TreeGrafter"/>
</dbReference>
<keyword evidence="7" id="KW-0732">Signal</keyword>
<accession>A0A9P7SM58</accession>
<dbReference type="Pfam" id="PF01532">
    <property type="entry name" value="Glyco_hydro_47"/>
    <property type="match status" value="1"/>
</dbReference>
<evidence type="ECO:0000256" key="7">
    <source>
        <dbReference type="SAM" id="SignalP"/>
    </source>
</evidence>
<dbReference type="OrthoDB" id="8118055at2759"/>
<comment type="similarity">
    <text evidence="3 6">Belongs to the glycosyl hydrolase 47 family.</text>
</comment>
<dbReference type="SUPFAM" id="SSF48225">
    <property type="entry name" value="Seven-hairpin glycosidases"/>
    <property type="match status" value="1"/>
</dbReference>
<dbReference type="GO" id="GO:0005509">
    <property type="term" value="F:calcium ion binding"/>
    <property type="evidence" value="ECO:0007669"/>
    <property type="project" value="InterPro"/>
</dbReference>
<comment type="pathway">
    <text evidence="2">Protein modification; protein glycosylation.</text>
</comment>
<dbReference type="PANTHER" id="PTHR11742">
    <property type="entry name" value="MANNOSYL-OLIGOSACCHARIDE ALPHA-1,2-MANNOSIDASE-RELATED"/>
    <property type="match status" value="1"/>
</dbReference>
<evidence type="ECO:0000256" key="3">
    <source>
        <dbReference type="ARBA" id="ARBA00007658"/>
    </source>
</evidence>
<evidence type="ECO:0000256" key="5">
    <source>
        <dbReference type="ARBA" id="ARBA00023157"/>
    </source>
</evidence>
<keyword evidence="4 6" id="KW-0378">Hydrolase</keyword>
<dbReference type="Proteomes" id="UP000784919">
    <property type="component" value="Unassembled WGS sequence"/>
</dbReference>
<dbReference type="GO" id="GO:0005975">
    <property type="term" value="P:carbohydrate metabolic process"/>
    <property type="evidence" value="ECO:0007669"/>
    <property type="project" value="InterPro"/>
</dbReference>
<dbReference type="GO" id="GO:0016020">
    <property type="term" value="C:membrane"/>
    <property type="evidence" value="ECO:0007669"/>
    <property type="project" value="InterPro"/>
</dbReference>